<dbReference type="STRING" id="279824.SAMN03080617_01751"/>
<organism evidence="2 3">
    <name type="scientific">Algoriphagus alkaliphilus</name>
    <dbReference type="NCBI Taxonomy" id="279824"/>
    <lineage>
        <taxon>Bacteria</taxon>
        <taxon>Pseudomonadati</taxon>
        <taxon>Bacteroidota</taxon>
        <taxon>Cytophagia</taxon>
        <taxon>Cytophagales</taxon>
        <taxon>Cyclobacteriaceae</taxon>
        <taxon>Algoriphagus</taxon>
    </lineage>
</organism>
<dbReference type="EMBL" id="FMXE01000010">
    <property type="protein sequence ID" value="SDA69372.1"/>
    <property type="molecule type" value="Genomic_DNA"/>
</dbReference>
<dbReference type="InterPro" id="IPR010895">
    <property type="entry name" value="CHRD"/>
</dbReference>
<dbReference type="AlphaFoldDB" id="A0A1G5XGE5"/>
<protein>
    <submittedName>
        <fullName evidence="2">CHRD domain-containing protein</fullName>
    </submittedName>
</protein>
<proteinExistence type="predicted"/>
<name>A0A1G5XGE5_9BACT</name>
<dbReference type="RefSeq" id="WP_092729569.1">
    <property type="nucleotide sequence ID" value="NZ_FMXE01000010.1"/>
</dbReference>
<evidence type="ECO:0000259" key="1">
    <source>
        <dbReference type="PROSITE" id="PS50933"/>
    </source>
</evidence>
<reference evidence="3" key="1">
    <citation type="submission" date="2016-10" db="EMBL/GenBank/DDBJ databases">
        <authorList>
            <person name="Varghese N."/>
            <person name="Submissions S."/>
        </authorList>
    </citation>
    <scope>NUCLEOTIDE SEQUENCE [LARGE SCALE GENOMIC DNA]</scope>
    <source>
        <strain evidence="3">DSM 22703</strain>
    </source>
</reference>
<evidence type="ECO:0000313" key="2">
    <source>
        <dbReference type="EMBL" id="SDA69372.1"/>
    </source>
</evidence>
<dbReference type="Proteomes" id="UP000198756">
    <property type="component" value="Unassembled WGS sequence"/>
</dbReference>
<keyword evidence="3" id="KW-1185">Reference proteome</keyword>
<evidence type="ECO:0000313" key="3">
    <source>
        <dbReference type="Proteomes" id="UP000198756"/>
    </source>
</evidence>
<gene>
    <name evidence="2" type="ORF">SAMN03080617_01751</name>
</gene>
<feature type="domain" description="CHRD" evidence="1">
    <location>
        <begin position="1"/>
        <end position="50"/>
    </location>
</feature>
<feature type="domain" description="CHRD" evidence="1">
    <location>
        <begin position="52"/>
        <end position="127"/>
    </location>
</feature>
<dbReference type="OrthoDB" id="571052at2"/>
<sequence>MGEIRKEDIKNGFTVAQLVEEFKAGNIYVNIHTDANPGGELRGQVSVVDPGANKNFTVKLSSANEVPAVMTNAAGLARFQFNAKDSNMDFQINVSQISSNILFFHIHIGKPGFNGGVVFTLKGEVVP</sequence>
<accession>A0A1G5XGE5</accession>
<dbReference type="PROSITE" id="PS50933">
    <property type="entry name" value="CHRD"/>
    <property type="match status" value="2"/>
</dbReference>
<dbReference type="Pfam" id="PF07452">
    <property type="entry name" value="CHRD"/>
    <property type="match status" value="2"/>
</dbReference>